<evidence type="ECO:0000313" key="2">
    <source>
        <dbReference type="EMBL" id="GBP24956.1"/>
    </source>
</evidence>
<dbReference type="EMBL" id="BGZK01000167">
    <property type="protein sequence ID" value="GBP24956.1"/>
    <property type="molecule type" value="Genomic_DNA"/>
</dbReference>
<keyword evidence="1" id="KW-0472">Membrane</keyword>
<gene>
    <name evidence="2" type="ORF">EVAR_12623_1</name>
</gene>
<accession>A0A4C1UG71</accession>
<sequence>MEEFNIVLKNKIDNDFIRLFKPCQQIQALFSVNKYELRRHRVDRNSYRYLLTSVVVNAVVITNFYFVLSSYNFDTGHFIDYMSAVQIAIGFVVYCCANLINREKNLDLILILQDIHRKTKTEDPDLDLGSEPYPYVYPVSDSVVDFGPNIELDFGKETEKEVQALSFIWGFIFLATKESLVLILISAACEKVDCRIEELQRTCTILYEKRIDGNLAYDLPGKLCVLNTNYGC</sequence>
<organism evidence="2 3">
    <name type="scientific">Eumeta variegata</name>
    <name type="common">Bagworm moth</name>
    <name type="synonym">Eumeta japonica</name>
    <dbReference type="NCBI Taxonomy" id="151549"/>
    <lineage>
        <taxon>Eukaryota</taxon>
        <taxon>Metazoa</taxon>
        <taxon>Ecdysozoa</taxon>
        <taxon>Arthropoda</taxon>
        <taxon>Hexapoda</taxon>
        <taxon>Insecta</taxon>
        <taxon>Pterygota</taxon>
        <taxon>Neoptera</taxon>
        <taxon>Endopterygota</taxon>
        <taxon>Lepidoptera</taxon>
        <taxon>Glossata</taxon>
        <taxon>Ditrysia</taxon>
        <taxon>Tineoidea</taxon>
        <taxon>Psychidae</taxon>
        <taxon>Oiketicinae</taxon>
        <taxon>Eumeta</taxon>
    </lineage>
</organism>
<feature type="transmembrane region" description="Helical" evidence="1">
    <location>
        <begin position="78"/>
        <end position="100"/>
    </location>
</feature>
<dbReference type="AlphaFoldDB" id="A0A4C1UG71"/>
<dbReference type="OrthoDB" id="7490805at2759"/>
<proteinExistence type="predicted"/>
<keyword evidence="3" id="KW-1185">Reference proteome</keyword>
<feature type="transmembrane region" description="Helical" evidence="1">
    <location>
        <begin position="47"/>
        <end position="66"/>
    </location>
</feature>
<reference evidence="2 3" key="1">
    <citation type="journal article" date="2019" name="Commun. Biol.">
        <title>The bagworm genome reveals a unique fibroin gene that provides high tensile strength.</title>
        <authorList>
            <person name="Kono N."/>
            <person name="Nakamura H."/>
            <person name="Ohtoshi R."/>
            <person name="Tomita M."/>
            <person name="Numata K."/>
            <person name="Arakawa K."/>
        </authorList>
    </citation>
    <scope>NUCLEOTIDE SEQUENCE [LARGE SCALE GENOMIC DNA]</scope>
</reference>
<evidence type="ECO:0000313" key="3">
    <source>
        <dbReference type="Proteomes" id="UP000299102"/>
    </source>
</evidence>
<comment type="caution">
    <text evidence="2">The sequence shown here is derived from an EMBL/GenBank/DDBJ whole genome shotgun (WGS) entry which is preliminary data.</text>
</comment>
<protein>
    <submittedName>
        <fullName evidence="2">Uncharacterized protein</fullName>
    </submittedName>
</protein>
<keyword evidence="1" id="KW-1133">Transmembrane helix</keyword>
<dbReference type="Proteomes" id="UP000299102">
    <property type="component" value="Unassembled WGS sequence"/>
</dbReference>
<name>A0A4C1UG71_EUMVA</name>
<keyword evidence="1" id="KW-0812">Transmembrane</keyword>
<evidence type="ECO:0000256" key="1">
    <source>
        <dbReference type="SAM" id="Phobius"/>
    </source>
</evidence>